<dbReference type="RefSeq" id="XP_066079333.1">
    <property type="nucleotide sequence ID" value="XM_066223236.1"/>
</dbReference>
<gene>
    <name evidence="2" type="ORF">L201_007530</name>
</gene>
<name>A0AAX4K4N3_9TREE</name>
<proteinExistence type="predicted"/>
<dbReference type="EMBL" id="CP144107">
    <property type="protein sequence ID" value="WWC92571.1"/>
    <property type="molecule type" value="Genomic_DNA"/>
</dbReference>
<accession>A0AAX4K4N3</accession>
<protein>
    <submittedName>
        <fullName evidence="2">Uncharacterized protein</fullName>
    </submittedName>
</protein>
<evidence type="ECO:0000256" key="1">
    <source>
        <dbReference type="SAM" id="MobiDB-lite"/>
    </source>
</evidence>
<feature type="compositionally biased region" description="Polar residues" evidence="1">
    <location>
        <begin position="370"/>
        <end position="380"/>
    </location>
</feature>
<organism evidence="2 3">
    <name type="scientific">Kwoniella dendrophila CBS 6074</name>
    <dbReference type="NCBI Taxonomy" id="1295534"/>
    <lineage>
        <taxon>Eukaryota</taxon>
        <taxon>Fungi</taxon>
        <taxon>Dikarya</taxon>
        <taxon>Basidiomycota</taxon>
        <taxon>Agaricomycotina</taxon>
        <taxon>Tremellomycetes</taxon>
        <taxon>Tremellales</taxon>
        <taxon>Cryptococcaceae</taxon>
        <taxon>Kwoniella</taxon>
    </lineage>
</organism>
<dbReference type="Proteomes" id="UP001355207">
    <property type="component" value="Chromosome 10"/>
</dbReference>
<evidence type="ECO:0000313" key="2">
    <source>
        <dbReference type="EMBL" id="WWC92571.1"/>
    </source>
</evidence>
<sequence>MSRSMTYPWDLRPAEMVTDFETNMTDSQADSNDFKTIRWTIKCPTSKLNCSNCGKDMDVQNPDYQPKRSDTALLFDTGLNMKCLNPQQARGSSYLTFRIKDSNIPFIVTAGWATVKDIKSVRDLTEQHNLAETLRYTWADCSKAHETLDGRLMVDDYKRLNIYPVSVGSKDETLFGIQEKYLKFLASTAEFFEPSPQNPNEGELWSRDATGRSVIVHTSYLAEDNSQAVQPRQSRLSRWKHFRLRKNESIDPRTAIPSAASQEYIPRIAPPWTHLPPPPANTKGMHEMEYNPTAYMAEMSNTPSIPQLPYDPTEYRYLREAPNEAEVFELGYAPSEYMAELPNTRPGDRPDWASFSASRQRDFRTLGAIPSTSGVTSVQRTLDEGSTAPREDPIERPGAPVNGNGGRQYEYKPYRP</sequence>
<keyword evidence="3" id="KW-1185">Reference proteome</keyword>
<reference evidence="2 3" key="1">
    <citation type="submission" date="2024-01" db="EMBL/GenBank/DDBJ databases">
        <title>Comparative genomics of Cryptococcus and Kwoniella reveals pathogenesis evolution and contrasting modes of karyotype evolution via chromosome fusion or intercentromeric recombination.</title>
        <authorList>
            <person name="Coelho M.A."/>
            <person name="David-Palma M."/>
            <person name="Shea T."/>
            <person name="Bowers K."/>
            <person name="McGinley-Smith S."/>
            <person name="Mohammad A.W."/>
            <person name="Gnirke A."/>
            <person name="Yurkov A.M."/>
            <person name="Nowrousian M."/>
            <person name="Sun S."/>
            <person name="Cuomo C.A."/>
            <person name="Heitman J."/>
        </authorList>
    </citation>
    <scope>NUCLEOTIDE SEQUENCE [LARGE SCALE GENOMIC DNA]</scope>
    <source>
        <strain evidence="2 3">CBS 6074</strain>
    </source>
</reference>
<dbReference type="GeneID" id="91098198"/>
<feature type="region of interest" description="Disordered" evidence="1">
    <location>
        <begin position="365"/>
        <end position="416"/>
    </location>
</feature>
<dbReference type="AlphaFoldDB" id="A0AAX4K4N3"/>
<evidence type="ECO:0000313" key="3">
    <source>
        <dbReference type="Proteomes" id="UP001355207"/>
    </source>
</evidence>